<organism evidence="1 2">
    <name type="scientific">Tahibacter aquaticus</name>
    <dbReference type="NCBI Taxonomy" id="520092"/>
    <lineage>
        <taxon>Bacteria</taxon>
        <taxon>Pseudomonadati</taxon>
        <taxon>Pseudomonadota</taxon>
        <taxon>Gammaproteobacteria</taxon>
        <taxon>Lysobacterales</taxon>
        <taxon>Rhodanobacteraceae</taxon>
        <taxon>Tahibacter</taxon>
    </lineage>
</organism>
<evidence type="ECO:0000313" key="1">
    <source>
        <dbReference type="EMBL" id="TDR38767.1"/>
    </source>
</evidence>
<dbReference type="RefSeq" id="WP_133821306.1">
    <property type="nucleotide sequence ID" value="NZ_SNZH01000019.1"/>
</dbReference>
<dbReference type="AlphaFoldDB" id="A0A4R6YN64"/>
<sequence length="136" mass="15673">MVQLNDDNIAQPLRYFSLTEWLADGETLLPLTRGGQRHILVNESRRIRPGKAQHWSKARFGEFHRLRGGDLMLVGLADENRQPIRPDRVRQLLIFYNFCRFPGRQTIAQPVPAAAATDRRRYSKRRFPAVAAQHAA</sequence>
<dbReference type="Proteomes" id="UP000295293">
    <property type="component" value="Unassembled WGS sequence"/>
</dbReference>
<gene>
    <name evidence="1" type="ORF">DFR29_11995</name>
</gene>
<accession>A0A4R6YN64</accession>
<dbReference type="EMBL" id="SNZH01000019">
    <property type="protein sequence ID" value="TDR38767.1"/>
    <property type="molecule type" value="Genomic_DNA"/>
</dbReference>
<name>A0A4R6YN64_9GAMM</name>
<protein>
    <submittedName>
        <fullName evidence="1">Uncharacterized protein</fullName>
    </submittedName>
</protein>
<proteinExistence type="predicted"/>
<evidence type="ECO:0000313" key="2">
    <source>
        <dbReference type="Proteomes" id="UP000295293"/>
    </source>
</evidence>
<reference evidence="1 2" key="1">
    <citation type="submission" date="2019-03" db="EMBL/GenBank/DDBJ databases">
        <title>Genomic Encyclopedia of Type Strains, Phase IV (KMG-IV): sequencing the most valuable type-strain genomes for metagenomic binning, comparative biology and taxonomic classification.</title>
        <authorList>
            <person name="Goeker M."/>
        </authorList>
    </citation>
    <scope>NUCLEOTIDE SEQUENCE [LARGE SCALE GENOMIC DNA]</scope>
    <source>
        <strain evidence="1 2">DSM 21667</strain>
    </source>
</reference>
<dbReference type="OrthoDB" id="4868247at2"/>
<comment type="caution">
    <text evidence="1">The sequence shown here is derived from an EMBL/GenBank/DDBJ whole genome shotgun (WGS) entry which is preliminary data.</text>
</comment>
<keyword evidence="2" id="KW-1185">Reference proteome</keyword>